<name>A0A8J7M6K2_9RHOB</name>
<comment type="subcellular location">
    <subcellularLocation>
        <location evidence="1">Cell membrane</location>
        <topology evidence="1">Multi-pass membrane protein</topology>
    </subcellularLocation>
</comment>
<proteinExistence type="predicted"/>
<accession>A0A8J7M6K2</accession>
<protein>
    <submittedName>
        <fullName evidence="7">LysE family translocator</fullName>
    </submittedName>
</protein>
<organism evidence="7 8">
    <name type="scientific">Thermohalobaculum xanthum</name>
    <dbReference type="NCBI Taxonomy" id="2753746"/>
    <lineage>
        <taxon>Bacteria</taxon>
        <taxon>Pseudomonadati</taxon>
        <taxon>Pseudomonadota</taxon>
        <taxon>Alphaproteobacteria</taxon>
        <taxon>Rhodobacterales</taxon>
        <taxon>Paracoccaceae</taxon>
        <taxon>Thermohalobaculum</taxon>
    </lineage>
</organism>
<evidence type="ECO:0000256" key="6">
    <source>
        <dbReference type="SAM" id="Phobius"/>
    </source>
</evidence>
<dbReference type="PANTHER" id="PTHR30086:SF20">
    <property type="entry name" value="ARGININE EXPORTER PROTEIN ARGO-RELATED"/>
    <property type="match status" value="1"/>
</dbReference>
<feature type="transmembrane region" description="Helical" evidence="6">
    <location>
        <begin position="12"/>
        <end position="39"/>
    </location>
</feature>
<dbReference type="AlphaFoldDB" id="A0A8J7M6K2"/>
<keyword evidence="4 6" id="KW-1133">Transmembrane helix</keyword>
<feature type="transmembrane region" description="Helical" evidence="6">
    <location>
        <begin position="51"/>
        <end position="75"/>
    </location>
</feature>
<dbReference type="PANTHER" id="PTHR30086">
    <property type="entry name" value="ARGININE EXPORTER PROTEIN ARGO"/>
    <property type="match status" value="1"/>
</dbReference>
<feature type="transmembrane region" description="Helical" evidence="6">
    <location>
        <begin position="153"/>
        <end position="176"/>
    </location>
</feature>
<dbReference type="GO" id="GO:0005886">
    <property type="term" value="C:plasma membrane"/>
    <property type="evidence" value="ECO:0007669"/>
    <property type="project" value="UniProtKB-SubCell"/>
</dbReference>
<feature type="transmembrane region" description="Helical" evidence="6">
    <location>
        <begin position="81"/>
        <end position="100"/>
    </location>
</feature>
<dbReference type="Proteomes" id="UP000655420">
    <property type="component" value="Unassembled WGS sequence"/>
</dbReference>
<dbReference type="EMBL" id="JAEHHL010000004">
    <property type="protein sequence ID" value="MBK0399284.1"/>
    <property type="molecule type" value="Genomic_DNA"/>
</dbReference>
<gene>
    <name evidence="7" type="ORF">H0I76_08785</name>
</gene>
<dbReference type="GO" id="GO:0015171">
    <property type="term" value="F:amino acid transmembrane transporter activity"/>
    <property type="evidence" value="ECO:0007669"/>
    <property type="project" value="TreeGrafter"/>
</dbReference>
<sequence>MFETLMSIDPWTGVAFVIASVVLMITPGPGMMFCIACGLRGGAWAGVAAGVGSAVGMMVHAILAAAGLSALILGAPGAYDAVRWIGAAYLVWLAWSSWTAGDDLGGRLGRSRMARAFARALATNLMNPKVIVFMVAFLPQFVDPAVGPAWAQFLIFGAGVALIGLIFDCLYGGLAGLVAERLKRASRLMNRVSAVAFGGLAARIVLD</sequence>
<evidence type="ECO:0000256" key="4">
    <source>
        <dbReference type="ARBA" id="ARBA00022989"/>
    </source>
</evidence>
<reference evidence="7" key="1">
    <citation type="submission" date="2020-12" db="EMBL/GenBank/DDBJ databases">
        <title>Bacterial taxonomy.</title>
        <authorList>
            <person name="Pan X."/>
        </authorList>
    </citation>
    <scope>NUCLEOTIDE SEQUENCE</scope>
    <source>
        <strain evidence="7">M0105</strain>
    </source>
</reference>
<keyword evidence="2" id="KW-1003">Cell membrane</keyword>
<feature type="transmembrane region" description="Helical" evidence="6">
    <location>
        <begin position="121"/>
        <end position="141"/>
    </location>
</feature>
<evidence type="ECO:0000313" key="7">
    <source>
        <dbReference type="EMBL" id="MBK0399284.1"/>
    </source>
</evidence>
<dbReference type="InterPro" id="IPR001123">
    <property type="entry name" value="LeuE-type"/>
</dbReference>
<keyword evidence="5 6" id="KW-0472">Membrane</keyword>
<comment type="caution">
    <text evidence="7">The sequence shown here is derived from an EMBL/GenBank/DDBJ whole genome shotgun (WGS) entry which is preliminary data.</text>
</comment>
<evidence type="ECO:0000256" key="2">
    <source>
        <dbReference type="ARBA" id="ARBA00022475"/>
    </source>
</evidence>
<keyword evidence="3 6" id="KW-0812">Transmembrane</keyword>
<evidence type="ECO:0000256" key="5">
    <source>
        <dbReference type="ARBA" id="ARBA00023136"/>
    </source>
</evidence>
<evidence type="ECO:0000313" key="8">
    <source>
        <dbReference type="Proteomes" id="UP000655420"/>
    </source>
</evidence>
<evidence type="ECO:0000256" key="3">
    <source>
        <dbReference type="ARBA" id="ARBA00022692"/>
    </source>
</evidence>
<keyword evidence="8" id="KW-1185">Reference proteome</keyword>
<dbReference type="Pfam" id="PF01810">
    <property type="entry name" value="LysE"/>
    <property type="match status" value="1"/>
</dbReference>
<dbReference type="PIRSF" id="PIRSF006324">
    <property type="entry name" value="LeuE"/>
    <property type="match status" value="1"/>
</dbReference>
<dbReference type="RefSeq" id="WP_200609378.1">
    <property type="nucleotide sequence ID" value="NZ_JAEHHL010000004.1"/>
</dbReference>
<evidence type="ECO:0000256" key="1">
    <source>
        <dbReference type="ARBA" id="ARBA00004651"/>
    </source>
</evidence>